<feature type="transmembrane region" description="Helical" evidence="6">
    <location>
        <begin position="77"/>
        <end position="99"/>
    </location>
</feature>
<dbReference type="PIRSF" id="PIRSF016565">
    <property type="entry name" value="PucC"/>
    <property type="match status" value="1"/>
</dbReference>
<dbReference type="SUPFAM" id="SSF103473">
    <property type="entry name" value="MFS general substrate transporter"/>
    <property type="match status" value="1"/>
</dbReference>
<dbReference type="InterPro" id="IPR004896">
    <property type="entry name" value="PucC-rel"/>
</dbReference>
<keyword evidence="5 6" id="KW-0472">Membrane</keyword>
<feature type="transmembrane region" description="Helical" evidence="6">
    <location>
        <begin position="144"/>
        <end position="163"/>
    </location>
</feature>
<dbReference type="CDD" id="cd06176">
    <property type="entry name" value="MFS_BCD_PucC-like"/>
    <property type="match status" value="1"/>
</dbReference>
<dbReference type="InterPro" id="IPR036259">
    <property type="entry name" value="MFS_trans_sf"/>
</dbReference>
<comment type="subcellular location">
    <subcellularLocation>
        <location evidence="1">Membrane</location>
        <topology evidence="1">Multi-pass membrane protein</topology>
    </subcellularLocation>
</comment>
<dbReference type="PANTHER" id="PTHR23538">
    <property type="entry name" value="44.5 KD BACTERIOCHLOROPHYLL SYNTHASE SUBUNIT"/>
    <property type="match status" value="1"/>
</dbReference>
<feature type="transmembrane region" description="Helical" evidence="6">
    <location>
        <begin position="269"/>
        <end position="289"/>
    </location>
</feature>
<dbReference type="OrthoDB" id="5800821at2"/>
<evidence type="ECO:0000256" key="4">
    <source>
        <dbReference type="ARBA" id="ARBA00022989"/>
    </source>
</evidence>
<feature type="transmembrane region" description="Helical" evidence="6">
    <location>
        <begin position="175"/>
        <end position="197"/>
    </location>
</feature>
<evidence type="ECO:0000256" key="6">
    <source>
        <dbReference type="SAM" id="Phobius"/>
    </source>
</evidence>
<keyword evidence="4 6" id="KW-1133">Transmembrane helix</keyword>
<feature type="transmembrane region" description="Helical" evidence="6">
    <location>
        <begin position="231"/>
        <end position="249"/>
    </location>
</feature>
<dbReference type="Proteomes" id="UP000266934">
    <property type="component" value="Chromosome"/>
</dbReference>
<name>A0A348FW33_9HYPH</name>
<evidence type="ECO:0000256" key="3">
    <source>
        <dbReference type="ARBA" id="ARBA00022692"/>
    </source>
</evidence>
<gene>
    <name evidence="7" type="ORF">BLTE_02010</name>
</gene>
<feature type="transmembrane region" description="Helical" evidence="6">
    <location>
        <begin position="38"/>
        <end position="57"/>
    </location>
</feature>
<feature type="transmembrane region" description="Helical" evidence="6">
    <location>
        <begin position="301"/>
        <end position="325"/>
    </location>
</feature>
<dbReference type="EMBL" id="AP018907">
    <property type="protein sequence ID" value="BBF91516.1"/>
    <property type="molecule type" value="Genomic_DNA"/>
</dbReference>
<evidence type="ECO:0000256" key="5">
    <source>
        <dbReference type="ARBA" id="ARBA00023136"/>
    </source>
</evidence>
<sequence length="448" mass="45556">MIAKPLSWFGIVRLGLVQTALGAIIVLTTSTMNRVMVVELALPAMLPGALVTWHYALQTLRPRWGYGSDVGGRRTPWIIGGMAVLGLGGIGAAIATAWMSTNVTAGVTLAVIAFTLIGIGVGAAGTSLLVLLAKRVAEPRRAPAATIVWIMMIAGFAVTAGVAGSLLDPFSPERLVAVTSGLAVAAFLLAVVAVWGLEGKAAAAPAAAPEAKPPFRVALAEVWAEPEARRFTIFLFMSMLAYSAQDLILEPFAGAVFGMTPGESTKLSGIQHSGVLAGLIAVALAGSSLCRGWLGSMRQWVVGGCLVSAAALASLVAAGAVGPGWPLRASVFVLGAANGAFAGAAIASMMGLAGQGHASREGVRMGLWGASQALAFGLGGFVGTVAVDIVRYVVGDPVVAYTGVFATEALLFVVSAVLATQIHGLDQPVARDRVRTGEESFAAGTGRG</sequence>
<dbReference type="Pfam" id="PF03209">
    <property type="entry name" value="PUCC"/>
    <property type="match status" value="1"/>
</dbReference>
<dbReference type="InterPro" id="IPR026036">
    <property type="entry name" value="PucC"/>
</dbReference>
<organism evidence="7 8">
    <name type="scientific">Blastochloris tepida</name>
    <dbReference type="NCBI Taxonomy" id="2233851"/>
    <lineage>
        <taxon>Bacteria</taxon>
        <taxon>Pseudomonadati</taxon>
        <taxon>Pseudomonadota</taxon>
        <taxon>Alphaproteobacteria</taxon>
        <taxon>Hyphomicrobiales</taxon>
        <taxon>Blastochloridaceae</taxon>
        <taxon>Blastochloris</taxon>
    </lineage>
</organism>
<keyword evidence="3 6" id="KW-0812">Transmembrane</keyword>
<feature type="transmembrane region" description="Helical" evidence="6">
    <location>
        <begin position="365"/>
        <end position="386"/>
    </location>
</feature>
<dbReference type="GO" id="GO:0016020">
    <property type="term" value="C:membrane"/>
    <property type="evidence" value="ECO:0007669"/>
    <property type="project" value="UniProtKB-SubCell"/>
</dbReference>
<evidence type="ECO:0000313" key="8">
    <source>
        <dbReference type="Proteomes" id="UP000266934"/>
    </source>
</evidence>
<dbReference type="AlphaFoldDB" id="A0A348FW33"/>
<evidence type="ECO:0000313" key="7">
    <source>
        <dbReference type="EMBL" id="BBF91516.1"/>
    </source>
</evidence>
<evidence type="ECO:0000256" key="2">
    <source>
        <dbReference type="ARBA" id="ARBA00008412"/>
    </source>
</evidence>
<evidence type="ECO:0000256" key="1">
    <source>
        <dbReference type="ARBA" id="ARBA00004141"/>
    </source>
</evidence>
<feature type="transmembrane region" description="Helical" evidence="6">
    <location>
        <begin position="331"/>
        <end position="353"/>
    </location>
</feature>
<feature type="transmembrane region" description="Helical" evidence="6">
    <location>
        <begin position="105"/>
        <end position="132"/>
    </location>
</feature>
<feature type="transmembrane region" description="Helical" evidence="6">
    <location>
        <begin position="398"/>
        <end position="419"/>
    </location>
</feature>
<accession>A0A348FW33</accession>
<comment type="similarity">
    <text evidence="2">Belongs to the PucC family.</text>
</comment>
<keyword evidence="8" id="KW-1185">Reference proteome</keyword>
<reference evidence="7 8" key="1">
    <citation type="submission" date="2018-08" db="EMBL/GenBank/DDBJ databases">
        <title>Complete genome sequencing of Blastochloris tepida GI.</title>
        <authorList>
            <person name="Tsukatani Y."/>
            <person name="Mori H."/>
        </authorList>
    </citation>
    <scope>NUCLEOTIDE SEQUENCE [LARGE SCALE GENOMIC DNA]</scope>
    <source>
        <strain evidence="7 8">GI</strain>
    </source>
</reference>
<protein>
    <submittedName>
        <fullName evidence="7">Bacteriochlorophyll synthase</fullName>
    </submittedName>
</protein>
<dbReference type="PANTHER" id="PTHR23538:SF1">
    <property type="entry name" value="44.5 KD BACTERIOCHLOROPHYLL SYNTHASE SUBUNIT"/>
    <property type="match status" value="1"/>
</dbReference>
<proteinExistence type="inferred from homology"/>
<dbReference type="Gene3D" id="1.20.1250.20">
    <property type="entry name" value="MFS general substrate transporter like domains"/>
    <property type="match status" value="1"/>
</dbReference>
<dbReference type="KEGG" id="blag:BLTE_02010"/>